<proteinExistence type="predicted"/>
<reference evidence="3 4" key="1">
    <citation type="submission" date="2018-12" db="EMBL/GenBank/DDBJ databases">
        <authorList>
            <person name="Toschakov S.V."/>
        </authorList>
    </citation>
    <scope>NUCLEOTIDE SEQUENCE [LARGE SCALE GENOMIC DNA]</scope>
    <source>
        <strain evidence="3 4">GM2012</strain>
    </source>
</reference>
<gene>
    <name evidence="3" type="ORF">TsocGM_02475</name>
</gene>
<evidence type="ECO:0000313" key="4">
    <source>
        <dbReference type="Proteomes" id="UP000280296"/>
    </source>
</evidence>
<name>A0A432MPD9_9BACT</name>
<feature type="region of interest" description="Disordered" evidence="1">
    <location>
        <begin position="134"/>
        <end position="157"/>
    </location>
</feature>
<dbReference type="RefSeq" id="WP_126723740.1">
    <property type="nucleotide sequence ID" value="NZ_RYZH01000003.1"/>
</dbReference>
<dbReference type="AlphaFoldDB" id="A0A432MPD9"/>
<feature type="signal peptide" evidence="2">
    <location>
        <begin position="1"/>
        <end position="22"/>
    </location>
</feature>
<dbReference type="OrthoDB" id="288856at2"/>
<evidence type="ECO:0000313" key="3">
    <source>
        <dbReference type="EMBL" id="RUL89304.1"/>
    </source>
</evidence>
<reference evidence="3 4" key="2">
    <citation type="submission" date="2019-01" db="EMBL/GenBank/DDBJ databases">
        <title>Tautonia sociabilis, a novel thermotolerant planctomycete of Isosphaeraceae family, isolated from a 4000 m deep subterranean habitat.</title>
        <authorList>
            <person name="Kovaleva O.L."/>
            <person name="Elcheninov A.G."/>
            <person name="Van Heerden E."/>
            <person name="Toshchakov S.V."/>
            <person name="Novikov A."/>
            <person name="Bonch-Osmolovskaya E.A."/>
            <person name="Kublanov I.V."/>
        </authorList>
    </citation>
    <scope>NUCLEOTIDE SEQUENCE [LARGE SCALE GENOMIC DNA]</scope>
    <source>
        <strain evidence="3 4">GM2012</strain>
    </source>
</reference>
<protein>
    <recommendedName>
        <fullName evidence="5">Carboxypeptidase regulatory-like domain-containing protein</fullName>
    </recommendedName>
</protein>
<evidence type="ECO:0008006" key="5">
    <source>
        <dbReference type="Google" id="ProtNLM"/>
    </source>
</evidence>
<feature type="chain" id="PRO_5019018057" description="Carboxypeptidase regulatory-like domain-containing protein" evidence="2">
    <location>
        <begin position="23"/>
        <end position="157"/>
    </location>
</feature>
<dbReference type="EMBL" id="RYZH01000003">
    <property type="protein sequence ID" value="RUL89304.1"/>
    <property type="molecule type" value="Genomic_DNA"/>
</dbReference>
<keyword evidence="2" id="KW-0732">Signal</keyword>
<dbReference type="Proteomes" id="UP000280296">
    <property type="component" value="Unassembled WGS sequence"/>
</dbReference>
<accession>A0A432MPD9</accession>
<evidence type="ECO:0000256" key="1">
    <source>
        <dbReference type="SAM" id="MobiDB-lite"/>
    </source>
</evidence>
<evidence type="ECO:0000256" key="2">
    <source>
        <dbReference type="SAM" id="SignalP"/>
    </source>
</evidence>
<organism evidence="3 4">
    <name type="scientific">Tautonia sociabilis</name>
    <dbReference type="NCBI Taxonomy" id="2080755"/>
    <lineage>
        <taxon>Bacteria</taxon>
        <taxon>Pseudomonadati</taxon>
        <taxon>Planctomycetota</taxon>
        <taxon>Planctomycetia</taxon>
        <taxon>Isosphaerales</taxon>
        <taxon>Isosphaeraceae</taxon>
        <taxon>Tautonia</taxon>
    </lineage>
</organism>
<comment type="caution">
    <text evidence="3">The sequence shown here is derived from an EMBL/GenBank/DDBJ whole genome shotgun (WGS) entry which is preliminary data.</text>
</comment>
<keyword evidence="4" id="KW-1185">Reference proteome</keyword>
<sequence length="157" mass="16432">MKRILLALGVVLPMLLPSSCGPPEGQLPTYRTTGSVLLRGQPAVGADVVLHPRFEDDDDAAPPSVAVKDEGTFTLSNYGEGDGAPAGPYKVAILPPADFDEGISLQITWEEGPDPVYEKARNSDTSGLTVTIEAGRNELPPFELDGTGEPSPGPPPV</sequence>